<sequence length="114" mass="12965">MTDAVTNFEYSHITQNSDGKICMQFDERSIPYNRHSFSDRRLAIQHISPIEPIYGPARNRAASLHTLSSVISENKDKIKIDPRLNIVRVNNKSSDISDKDIPSASEMDFNLNDT</sequence>
<reference evidence="2" key="2">
    <citation type="submission" date="2015-06" db="UniProtKB">
        <authorList>
            <consortium name="EnsemblPlants"/>
        </authorList>
    </citation>
    <scope>IDENTIFICATION</scope>
    <source>
        <strain evidence="2">DM1-3 516 R44</strain>
    </source>
</reference>
<proteinExistence type="predicted"/>
<dbReference type="EnsemblPlants" id="PGSC0003DMT400086503">
    <property type="protein sequence ID" value="PGSC0003DMT400086503"/>
    <property type="gene ID" value="PGSC0003DMG400036074"/>
</dbReference>
<dbReference type="PaxDb" id="4113-PGSC0003DMT400086503"/>
<dbReference type="AlphaFoldDB" id="M1DBW7"/>
<organism evidence="2 3">
    <name type="scientific">Solanum tuberosum</name>
    <name type="common">Potato</name>
    <dbReference type="NCBI Taxonomy" id="4113"/>
    <lineage>
        <taxon>Eukaryota</taxon>
        <taxon>Viridiplantae</taxon>
        <taxon>Streptophyta</taxon>
        <taxon>Embryophyta</taxon>
        <taxon>Tracheophyta</taxon>
        <taxon>Spermatophyta</taxon>
        <taxon>Magnoliopsida</taxon>
        <taxon>eudicotyledons</taxon>
        <taxon>Gunneridae</taxon>
        <taxon>Pentapetalae</taxon>
        <taxon>asterids</taxon>
        <taxon>lamiids</taxon>
        <taxon>Solanales</taxon>
        <taxon>Solanaceae</taxon>
        <taxon>Solanoideae</taxon>
        <taxon>Solaneae</taxon>
        <taxon>Solanum</taxon>
    </lineage>
</organism>
<name>M1DBW7_SOLTU</name>
<dbReference type="Proteomes" id="UP000011115">
    <property type="component" value="Unassembled WGS sequence"/>
</dbReference>
<dbReference type="Gramene" id="PGSC0003DMT400086503">
    <property type="protein sequence ID" value="PGSC0003DMT400086503"/>
    <property type="gene ID" value="PGSC0003DMG400036074"/>
</dbReference>
<evidence type="ECO:0000313" key="2">
    <source>
        <dbReference type="EnsemblPlants" id="PGSC0003DMT400086503"/>
    </source>
</evidence>
<reference evidence="3" key="1">
    <citation type="journal article" date="2011" name="Nature">
        <title>Genome sequence and analysis of the tuber crop potato.</title>
        <authorList>
            <consortium name="The Potato Genome Sequencing Consortium"/>
        </authorList>
    </citation>
    <scope>NUCLEOTIDE SEQUENCE [LARGE SCALE GENOMIC DNA]</scope>
    <source>
        <strain evidence="3">cv. DM1-3 516 R44</strain>
    </source>
</reference>
<dbReference type="HOGENOM" id="CLU_1838640_0_0_1"/>
<protein>
    <submittedName>
        <fullName evidence="2">Uncharacterized protein</fullName>
    </submittedName>
</protein>
<feature type="region of interest" description="Disordered" evidence="1">
    <location>
        <begin position="92"/>
        <end position="114"/>
    </location>
</feature>
<accession>M1DBW7</accession>
<keyword evidence="3" id="KW-1185">Reference proteome</keyword>
<evidence type="ECO:0000256" key="1">
    <source>
        <dbReference type="SAM" id="MobiDB-lite"/>
    </source>
</evidence>
<dbReference type="InParanoid" id="M1DBW7"/>
<evidence type="ECO:0000313" key="3">
    <source>
        <dbReference type="Proteomes" id="UP000011115"/>
    </source>
</evidence>